<dbReference type="EnsemblMetazoa" id="MESCA010655-RA">
    <property type="protein sequence ID" value="MESCA010655-PA"/>
    <property type="gene ID" value="MESCA010655"/>
</dbReference>
<dbReference type="Proteomes" id="UP000015102">
    <property type="component" value="Unassembled WGS sequence"/>
</dbReference>
<keyword evidence="2" id="KW-0328">Glycosyltransferase</keyword>
<dbReference type="EMBL" id="CAQQ02130829">
    <property type="status" value="NOT_ANNOTATED_CDS"/>
    <property type="molecule type" value="Genomic_DNA"/>
</dbReference>
<dbReference type="AlphaFoldDB" id="T1H342"/>
<organism evidence="4 5">
    <name type="scientific">Megaselia scalaris</name>
    <name type="common">Humpbacked fly</name>
    <name type="synonym">Phora scalaris</name>
    <dbReference type="NCBI Taxonomy" id="36166"/>
    <lineage>
        <taxon>Eukaryota</taxon>
        <taxon>Metazoa</taxon>
        <taxon>Ecdysozoa</taxon>
        <taxon>Arthropoda</taxon>
        <taxon>Hexapoda</taxon>
        <taxon>Insecta</taxon>
        <taxon>Pterygota</taxon>
        <taxon>Neoptera</taxon>
        <taxon>Endopterygota</taxon>
        <taxon>Diptera</taxon>
        <taxon>Brachycera</taxon>
        <taxon>Muscomorpha</taxon>
        <taxon>Platypezoidea</taxon>
        <taxon>Phoridae</taxon>
        <taxon>Megaseliini</taxon>
        <taxon>Megaselia</taxon>
    </lineage>
</organism>
<evidence type="ECO:0000256" key="2">
    <source>
        <dbReference type="ARBA" id="ARBA00022676"/>
    </source>
</evidence>
<evidence type="ECO:0000256" key="3">
    <source>
        <dbReference type="ARBA" id="ARBA00022679"/>
    </source>
</evidence>
<comment type="similarity">
    <text evidence="1">Belongs to the UDP-glycosyltransferase family.</text>
</comment>
<dbReference type="SUPFAM" id="SSF53756">
    <property type="entry name" value="UDP-Glycosyltransferase/glycogen phosphorylase"/>
    <property type="match status" value="1"/>
</dbReference>
<dbReference type="OMA" id="INDYTMG"/>
<reference evidence="4" key="2">
    <citation type="submission" date="2015-06" db="UniProtKB">
        <authorList>
            <consortium name="EnsemblMetazoa"/>
        </authorList>
    </citation>
    <scope>IDENTIFICATION</scope>
</reference>
<dbReference type="PANTHER" id="PTHR48043:SF159">
    <property type="entry name" value="EG:EG0003.4 PROTEIN-RELATED"/>
    <property type="match status" value="1"/>
</dbReference>
<name>T1H342_MEGSC</name>
<evidence type="ECO:0000256" key="1">
    <source>
        <dbReference type="ARBA" id="ARBA00009995"/>
    </source>
</evidence>
<sequence length="300" mass="34144">MRGIQSIKMMDEYAITIALGIAVSEGYKTLMNYPDYFKFDLIINDYTMGPHLLAFVHKFNYPPLIGMTAFLNSPNTVDLIGHHYFSGYIPYWSTTYDTNMTFWERFENTFIYVYDCLIRKYVTVPKLDKIFLPISPPNTPSLGDLQRNTKLAFVNSNPAINYPESLPPNVIEIGGMHIKEPKELPKNIEEFMSKSKNGAIFVAFGTNVNSEMLKGKVNDAIFKVIEDLPEYNFLLKFDLSGHNYTIPKNVLVQKFFPQREILNHPNLKVFVTHSGGLSTQEATWAGVPTVGFAVIVDNLE</sequence>
<dbReference type="PANTHER" id="PTHR48043">
    <property type="entry name" value="EG:EG0003.4 PROTEIN-RELATED"/>
    <property type="match status" value="1"/>
</dbReference>
<protein>
    <recommendedName>
        <fullName evidence="6">Glucuronosyltransferase</fullName>
    </recommendedName>
</protein>
<proteinExistence type="inferred from homology"/>
<evidence type="ECO:0000313" key="5">
    <source>
        <dbReference type="Proteomes" id="UP000015102"/>
    </source>
</evidence>
<dbReference type="Pfam" id="PF00201">
    <property type="entry name" value="UDPGT"/>
    <property type="match status" value="1"/>
</dbReference>
<evidence type="ECO:0000313" key="4">
    <source>
        <dbReference type="EnsemblMetazoa" id="MESCA010655-PA"/>
    </source>
</evidence>
<dbReference type="STRING" id="36166.T1H342"/>
<dbReference type="HOGENOM" id="CLU_012949_0_1_1"/>
<dbReference type="GO" id="GO:0008194">
    <property type="term" value="F:UDP-glycosyltransferase activity"/>
    <property type="evidence" value="ECO:0007669"/>
    <property type="project" value="InterPro"/>
</dbReference>
<dbReference type="InterPro" id="IPR050271">
    <property type="entry name" value="UDP-glycosyltransferase"/>
</dbReference>
<keyword evidence="3" id="KW-0808">Transferase</keyword>
<keyword evidence="5" id="KW-1185">Reference proteome</keyword>
<reference evidence="5" key="1">
    <citation type="submission" date="2013-02" db="EMBL/GenBank/DDBJ databases">
        <authorList>
            <person name="Hughes D."/>
        </authorList>
    </citation>
    <scope>NUCLEOTIDE SEQUENCE</scope>
    <source>
        <strain>Durham</strain>
        <strain evidence="5">NC isolate 2 -- Noor lab</strain>
    </source>
</reference>
<evidence type="ECO:0008006" key="6">
    <source>
        <dbReference type="Google" id="ProtNLM"/>
    </source>
</evidence>
<dbReference type="CDD" id="cd03784">
    <property type="entry name" value="GT1_Gtf-like"/>
    <property type="match status" value="1"/>
</dbReference>
<dbReference type="Gene3D" id="3.40.50.2000">
    <property type="entry name" value="Glycogen Phosphorylase B"/>
    <property type="match status" value="1"/>
</dbReference>
<accession>T1H342</accession>
<dbReference type="InterPro" id="IPR002213">
    <property type="entry name" value="UDP_glucos_trans"/>
</dbReference>